<dbReference type="Gene3D" id="2.30.40.10">
    <property type="entry name" value="Urease, subunit C, domain 1"/>
    <property type="match status" value="1"/>
</dbReference>
<comment type="caution">
    <text evidence="3">The sequence shown here is derived from an EMBL/GenBank/DDBJ whole genome shotgun (WGS) entry which is preliminary data.</text>
</comment>
<dbReference type="InterPro" id="IPR006680">
    <property type="entry name" value="Amidohydro-rel"/>
</dbReference>
<evidence type="ECO:0000313" key="3">
    <source>
        <dbReference type="EMBL" id="TDY60567.1"/>
    </source>
</evidence>
<dbReference type="RefSeq" id="WP_133957585.1">
    <property type="nucleotide sequence ID" value="NZ_SORI01000008.1"/>
</dbReference>
<dbReference type="PANTHER" id="PTHR43794:SF11">
    <property type="entry name" value="AMIDOHYDROLASE-RELATED DOMAIN-CONTAINING PROTEIN"/>
    <property type="match status" value="1"/>
</dbReference>
<organism evidence="3 4">
    <name type="scientific">Aminivibrio pyruvatiphilus</name>
    <dbReference type="NCBI Taxonomy" id="1005740"/>
    <lineage>
        <taxon>Bacteria</taxon>
        <taxon>Thermotogati</taxon>
        <taxon>Synergistota</taxon>
        <taxon>Synergistia</taxon>
        <taxon>Synergistales</taxon>
        <taxon>Aminobacteriaceae</taxon>
        <taxon>Aminivibrio</taxon>
    </lineage>
</organism>
<gene>
    <name evidence="3" type="ORF">C8D99_108116</name>
</gene>
<dbReference type="Pfam" id="PF01979">
    <property type="entry name" value="Amidohydro_1"/>
    <property type="match status" value="1"/>
</dbReference>
<keyword evidence="1" id="KW-0378">Hydrolase</keyword>
<dbReference type="GO" id="GO:0016810">
    <property type="term" value="F:hydrolase activity, acting on carbon-nitrogen (but not peptide) bonds"/>
    <property type="evidence" value="ECO:0007669"/>
    <property type="project" value="InterPro"/>
</dbReference>
<name>A0A4R8M968_9BACT</name>
<protein>
    <submittedName>
        <fullName evidence="3">5-methylthioadenosine/S-adenosylhomocysteine deaminase</fullName>
    </submittedName>
</protein>
<dbReference type="InterPro" id="IPR032466">
    <property type="entry name" value="Metal_Hydrolase"/>
</dbReference>
<keyword evidence="4" id="KW-1185">Reference proteome</keyword>
<dbReference type="CDD" id="cd01298">
    <property type="entry name" value="ATZ_TRZ_like"/>
    <property type="match status" value="1"/>
</dbReference>
<sequence>MALLLKNFLLCDGGMESARYGSVMVEGGRIVSIGAPDWNPPAAETVDGGGKSALLPGFVNAHTHAAMSLLRGIGEEAPLMEWLKEKIWPAEAKLRSEHVYWGTMLALLEMAANGITAFGDMYFFMDSVVEASLEMGMKCAVSRGIVGPEKVKLDEGLLLAETWKGREEFVTVQLAPHAPYTVPLPFLKEIVAAAKDRNLGIHFHFLEAEWETGYLKDEMKMTPAEYLREAGLPEVQQAVLAHCVWLDPAVLNEVDFSRMTVAHNPKSNQKLGSGMMNLPGMMEKTRKIALGTDGAASNNRLDVWGEMRSAALVHKGIAKDPTAVPARDVLRMATFEGAEALGFEKKGMIREGWAADFVMVDLDRPEYVGIDGENAAQFFVYAGSSADVTGTMVAGKWLYRDGRFPGADAEKILAKAREMRDNLLKG</sequence>
<dbReference type="InterPro" id="IPR050287">
    <property type="entry name" value="MTA/SAH_deaminase"/>
</dbReference>
<evidence type="ECO:0000259" key="2">
    <source>
        <dbReference type="Pfam" id="PF01979"/>
    </source>
</evidence>
<feature type="domain" description="Amidohydrolase-related" evidence="2">
    <location>
        <begin position="54"/>
        <end position="398"/>
    </location>
</feature>
<dbReference type="Gene3D" id="3.20.20.140">
    <property type="entry name" value="Metal-dependent hydrolases"/>
    <property type="match status" value="1"/>
</dbReference>
<dbReference type="Proteomes" id="UP000295066">
    <property type="component" value="Unassembled WGS sequence"/>
</dbReference>
<evidence type="ECO:0000313" key="4">
    <source>
        <dbReference type="Proteomes" id="UP000295066"/>
    </source>
</evidence>
<dbReference type="AlphaFoldDB" id="A0A4R8M968"/>
<reference evidence="3 4" key="1">
    <citation type="submission" date="2019-03" db="EMBL/GenBank/DDBJ databases">
        <title>Genomic Encyclopedia of Type Strains, Phase IV (KMG-IV): sequencing the most valuable type-strain genomes for metagenomic binning, comparative biology and taxonomic classification.</title>
        <authorList>
            <person name="Goeker M."/>
        </authorList>
    </citation>
    <scope>NUCLEOTIDE SEQUENCE [LARGE SCALE GENOMIC DNA]</scope>
    <source>
        <strain evidence="3 4">DSM 25964</strain>
    </source>
</reference>
<dbReference type="SUPFAM" id="SSF51556">
    <property type="entry name" value="Metallo-dependent hydrolases"/>
    <property type="match status" value="1"/>
</dbReference>
<proteinExistence type="predicted"/>
<dbReference type="EMBL" id="SORI01000008">
    <property type="protein sequence ID" value="TDY60567.1"/>
    <property type="molecule type" value="Genomic_DNA"/>
</dbReference>
<dbReference type="OrthoDB" id="9807210at2"/>
<evidence type="ECO:0000256" key="1">
    <source>
        <dbReference type="ARBA" id="ARBA00022801"/>
    </source>
</evidence>
<dbReference type="PANTHER" id="PTHR43794">
    <property type="entry name" value="AMINOHYDROLASE SSNA-RELATED"/>
    <property type="match status" value="1"/>
</dbReference>
<dbReference type="SUPFAM" id="SSF51338">
    <property type="entry name" value="Composite domain of metallo-dependent hydrolases"/>
    <property type="match status" value="2"/>
</dbReference>
<accession>A0A4R8M968</accession>
<dbReference type="InterPro" id="IPR011059">
    <property type="entry name" value="Metal-dep_hydrolase_composite"/>
</dbReference>